<feature type="domain" description="HECT" evidence="5">
    <location>
        <begin position="165"/>
        <end position="338"/>
    </location>
</feature>
<dbReference type="SUPFAM" id="SSF56204">
    <property type="entry name" value="Hect, E3 ligase catalytic domain"/>
    <property type="match status" value="1"/>
</dbReference>
<dbReference type="UniPathway" id="UPA00143"/>
<dbReference type="Proteomes" id="UP000278807">
    <property type="component" value="Unassembled WGS sequence"/>
</dbReference>
<comment type="pathway">
    <text evidence="4">Protein modification; protein ubiquitination.</text>
</comment>
<evidence type="ECO:0000259" key="5">
    <source>
        <dbReference type="PROSITE" id="PS50237"/>
    </source>
</evidence>
<dbReference type="InterPro" id="IPR000569">
    <property type="entry name" value="HECT_dom"/>
</dbReference>
<dbReference type="GO" id="GO:0043161">
    <property type="term" value="P:proteasome-mediated ubiquitin-dependent protein catabolic process"/>
    <property type="evidence" value="ECO:0007669"/>
    <property type="project" value="TreeGrafter"/>
</dbReference>
<evidence type="ECO:0000256" key="3">
    <source>
        <dbReference type="PROSITE-ProRule" id="PRU00104"/>
    </source>
</evidence>
<dbReference type="OrthoDB" id="412600at2759"/>
<dbReference type="GO" id="GO:0061630">
    <property type="term" value="F:ubiquitin protein ligase activity"/>
    <property type="evidence" value="ECO:0007669"/>
    <property type="project" value="UniProtKB-UniRule"/>
</dbReference>
<reference evidence="6 7" key="2">
    <citation type="submission" date="2018-11" db="EMBL/GenBank/DDBJ databases">
        <authorList>
            <consortium name="Pathogen Informatics"/>
        </authorList>
    </citation>
    <scope>NUCLEOTIDE SEQUENCE [LARGE SCALE GENOMIC DNA]</scope>
</reference>
<evidence type="ECO:0000313" key="7">
    <source>
        <dbReference type="Proteomes" id="UP000278807"/>
    </source>
</evidence>
<dbReference type="InterPro" id="IPR045322">
    <property type="entry name" value="HECTD1/TRIP12-like"/>
</dbReference>
<dbReference type="Gene3D" id="3.90.1750.10">
    <property type="entry name" value="Hect, E3 ligase catalytic domains"/>
    <property type="match status" value="1"/>
</dbReference>
<organism evidence="8">
    <name type="scientific">Rodentolepis nana</name>
    <name type="common">Dwarf tapeworm</name>
    <name type="synonym">Hymenolepis nana</name>
    <dbReference type="NCBI Taxonomy" id="102285"/>
    <lineage>
        <taxon>Eukaryota</taxon>
        <taxon>Metazoa</taxon>
        <taxon>Spiralia</taxon>
        <taxon>Lophotrochozoa</taxon>
        <taxon>Platyhelminthes</taxon>
        <taxon>Cestoda</taxon>
        <taxon>Eucestoda</taxon>
        <taxon>Cyclophyllidea</taxon>
        <taxon>Hymenolepididae</taxon>
        <taxon>Rodentolepis</taxon>
    </lineage>
</organism>
<dbReference type="STRING" id="102285.A0A0R3TTT4"/>
<dbReference type="PANTHER" id="PTHR45670">
    <property type="entry name" value="E3 UBIQUITIN-PROTEIN LIGASE TRIP12"/>
    <property type="match status" value="1"/>
</dbReference>
<gene>
    <name evidence="6" type="ORF">HNAJ_LOCUS11130</name>
</gene>
<comment type="function">
    <text evidence="4">E3 ubiquitin-protein ligase which accepts ubiquitin from an E2 ubiquitin-conjugating enzyme in the form of a thioester and then directly transfers the ubiquitin to targeted substrates.</text>
</comment>
<dbReference type="EMBL" id="UZAE01013390">
    <property type="protein sequence ID" value="VDO09621.1"/>
    <property type="molecule type" value="Genomic_DNA"/>
</dbReference>
<dbReference type="PROSITE" id="PS50237">
    <property type="entry name" value="HECT"/>
    <property type="match status" value="1"/>
</dbReference>
<sequence length="338" mass="39067">MDLPLSQPLLKIIVSYSEAGANLRQPDFHWLENVENRVGPSSCRRFIAHWKLSGSRHWLTGLLDEEDFLLLYPHYRSILPGLLELYRRQRTLLEDGDGLRVELLRPFIDSTSKEIFGVELDDLCIPMTVECNSHMKTTTVKLRDVYPWESGNATTTCGDDEVEYVTSDNYGVYIRRLLEFCLDKGIRAQMEAFVCGFERVFPLKWLSMFTCTEVQKLVSGQLAEKPWSLDELKANILFGDFSENSKTIEYFFKVLIGFNVEERRKFLRFATGCSTLPMNGWKDLSPKFQVHKSSEGSRKAYPCAQACFNTLYLREYATLQELRDHLIFAINQTSFLIA</sequence>
<protein>
    <recommendedName>
        <fullName evidence="4">E3 ubiquitin-protein ligase</fullName>
        <ecNumber evidence="4">2.3.2.26</ecNumber>
    </recommendedName>
</protein>
<accession>A0A0R3TTT4</accession>
<dbReference type="Gene3D" id="3.30.2160.10">
    <property type="entry name" value="Hect, E3 ligase catalytic domain"/>
    <property type="match status" value="1"/>
</dbReference>
<dbReference type="EC" id="2.3.2.26" evidence="4"/>
<evidence type="ECO:0000256" key="4">
    <source>
        <dbReference type="RuleBase" id="RU369009"/>
    </source>
</evidence>
<dbReference type="PANTHER" id="PTHR45670:SF1">
    <property type="entry name" value="E3 UBIQUITIN-PROTEIN LIGASE HECTD1"/>
    <property type="match status" value="1"/>
</dbReference>
<keyword evidence="1 4" id="KW-0808">Transferase</keyword>
<evidence type="ECO:0000256" key="1">
    <source>
        <dbReference type="ARBA" id="ARBA00022679"/>
    </source>
</evidence>
<dbReference type="AlphaFoldDB" id="A0A0R3TTT4"/>
<evidence type="ECO:0000313" key="6">
    <source>
        <dbReference type="EMBL" id="VDO09621.1"/>
    </source>
</evidence>
<reference evidence="8" key="1">
    <citation type="submission" date="2017-02" db="UniProtKB">
        <authorList>
            <consortium name="WormBaseParasite"/>
        </authorList>
    </citation>
    <scope>IDENTIFICATION</scope>
</reference>
<dbReference type="InterPro" id="IPR035983">
    <property type="entry name" value="Hect_E3_ubiquitin_ligase"/>
</dbReference>
<dbReference type="GO" id="GO:0000209">
    <property type="term" value="P:protein polyubiquitination"/>
    <property type="evidence" value="ECO:0007669"/>
    <property type="project" value="TreeGrafter"/>
</dbReference>
<keyword evidence="2 3" id="KW-0833">Ubl conjugation pathway</keyword>
<comment type="catalytic activity">
    <reaction evidence="4">
        <text>S-ubiquitinyl-[E2 ubiquitin-conjugating enzyme]-L-cysteine + [acceptor protein]-L-lysine = [E2 ubiquitin-conjugating enzyme]-L-cysteine + N(6)-ubiquitinyl-[acceptor protein]-L-lysine.</text>
        <dbReference type="EC" id="2.3.2.26"/>
    </reaction>
</comment>
<name>A0A0R3TTT4_RODNA</name>
<dbReference type="Gene3D" id="3.30.2410.10">
    <property type="entry name" value="Hect, E3 ligase catalytic domain"/>
    <property type="match status" value="1"/>
</dbReference>
<dbReference type="Pfam" id="PF00632">
    <property type="entry name" value="HECT"/>
    <property type="match status" value="1"/>
</dbReference>
<dbReference type="WBParaSite" id="HNAJ_0001114001-mRNA-1">
    <property type="protein sequence ID" value="HNAJ_0001114001-mRNA-1"/>
    <property type="gene ID" value="HNAJ_0001114001"/>
</dbReference>
<dbReference type="SMART" id="SM00119">
    <property type="entry name" value="HECTc"/>
    <property type="match status" value="1"/>
</dbReference>
<feature type="active site" description="Glycyl thioester intermediate" evidence="3">
    <location>
        <position position="307"/>
    </location>
</feature>
<proteinExistence type="inferred from homology"/>
<keyword evidence="7" id="KW-1185">Reference proteome</keyword>
<comment type="similarity">
    <text evidence="4">Belongs to the UPL family. K-HECT subfamily.</text>
</comment>
<evidence type="ECO:0000256" key="2">
    <source>
        <dbReference type="ARBA" id="ARBA00022786"/>
    </source>
</evidence>
<evidence type="ECO:0000313" key="8">
    <source>
        <dbReference type="WBParaSite" id="HNAJ_0001114001-mRNA-1"/>
    </source>
</evidence>